<reference evidence="1" key="1">
    <citation type="submission" date="2019-08" db="EMBL/GenBank/DDBJ databases">
        <title>Genome sequence of Clostridiales bacterium MT110.</title>
        <authorList>
            <person name="Cao J."/>
        </authorList>
    </citation>
    <scope>NUCLEOTIDE SEQUENCE</scope>
    <source>
        <strain evidence="1">MT110</strain>
    </source>
</reference>
<dbReference type="Proteomes" id="UP000594014">
    <property type="component" value="Chromosome"/>
</dbReference>
<sequence>MKRLNLTIGRVMSVMLRALDQIDVRLVDHGHRVAYIVYKMMQASGAYSLREMQELVIVSSLHDIGAYKTEEINNMLRFESDDVFDHSIYGYLFMKYMSPLSNWAEVILYHHFNDNHYEKVNAEKRIRDIAVMIHLADRMDILMQSSQSLQQAMDDLDHQEYRFGRDAISLFKKANKQIDLGECIKNGSYLGELKEMLKHADFSGETMMKFIHMIAYSIDFRSETTVTHVVSTVSISLELGRLMGLEEEDLEKIELGAYLHDIGKIATPLEILEKPGGLTQEEMRIMREHIEITGDILKGRVQDEIYQVAYRHHEKLDGRGYPLKLKADQLTMNDRIVAVSDMMSALAGKRSYKESFSKEVVIDILQRQMDSGKLDQSVIETAISNYDFIMECCRINTLRITEIYHKIKSEFKVIKMEMLGLI</sequence>
<protein>
    <submittedName>
        <fullName evidence="1">HD domain-containing protein</fullName>
    </submittedName>
</protein>
<name>A0ACD1AAU7_9FIRM</name>
<evidence type="ECO:0000313" key="1">
    <source>
        <dbReference type="EMBL" id="QOX63489.1"/>
    </source>
</evidence>
<keyword evidence="2" id="KW-1185">Reference proteome</keyword>
<accession>A0ACD1AAU7</accession>
<organism evidence="1 2">
    <name type="scientific">Anoxybacterium hadale</name>
    <dbReference type="NCBI Taxonomy" id="3408580"/>
    <lineage>
        <taxon>Bacteria</taxon>
        <taxon>Bacillati</taxon>
        <taxon>Bacillota</taxon>
        <taxon>Clostridia</taxon>
        <taxon>Peptostreptococcales</taxon>
        <taxon>Anaerovoracaceae</taxon>
        <taxon>Anoxybacterium</taxon>
    </lineage>
</organism>
<dbReference type="EMBL" id="CP042469">
    <property type="protein sequence ID" value="QOX63489.1"/>
    <property type="molecule type" value="Genomic_DNA"/>
</dbReference>
<evidence type="ECO:0000313" key="2">
    <source>
        <dbReference type="Proteomes" id="UP000594014"/>
    </source>
</evidence>
<gene>
    <name evidence="1" type="ORF">FRZ06_09065</name>
</gene>
<proteinExistence type="predicted"/>